<evidence type="ECO:0000256" key="1">
    <source>
        <dbReference type="SAM" id="SignalP"/>
    </source>
</evidence>
<dbReference type="EMBL" id="JACIGO010000003">
    <property type="protein sequence ID" value="MBB4291120.1"/>
    <property type="molecule type" value="Genomic_DNA"/>
</dbReference>
<feature type="chain" id="PRO_5041907339" description="Secreted protein" evidence="1">
    <location>
        <begin position="26"/>
        <end position="118"/>
    </location>
</feature>
<gene>
    <name evidence="2" type="ORF">GGE16_003179</name>
</gene>
<reference evidence="2 3" key="1">
    <citation type="submission" date="2020-08" db="EMBL/GenBank/DDBJ databases">
        <title>Genomic Encyclopedia of Type Strains, Phase IV (KMG-V): Genome sequencing to study the core and pangenomes of soil and plant-associated prokaryotes.</title>
        <authorList>
            <person name="Whitman W."/>
        </authorList>
    </citation>
    <scope>NUCLEOTIDE SEQUENCE [LARGE SCALE GENOMIC DNA]</scope>
    <source>
        <strain evidence="2 3">SEMIA 415</strain>
    </source>
</reference>
<evidence type="ECO:0000313" key="2">
    <source>
        <dbReference type="EMBL" id="MBB4291120.1"/>
    </source>
</evidence>
<dbReference type="AlphaFoldDB" id="A0AAE2ML30"/>
<evidence type="ECO:0000313" key="3">
    <source>
        <dbReference type="Proteomes" id="UP000538507"/>
    </source>
</evidence>
<name>A0AAE2ML30_RHILE</name>
<proteinExistence type="predicted"/>
<accession>A0AAE2ML30</accession>
<organism evidence="2 3">
    <name type="scientific">Rhizobium leguminosarum</name>
    <dbReference type="NCBI Taxonomy" id="384"/>
    <lineage>
        <taxon>Bacteria</taxon>
        <taxon>Pseudomonadati</taxon>
        <taxon>Pseudomonadota</taxon>
        <taxon>Alphaproteobacteria</taxon>
        <taxon>Hyphomicrobiales</taxon>
        <taxon>Rhizobiaceae</taxon>
        <taxon>Rhizobium/Agrobacterium group</taxon>
        <taxon>Rhizobium</taxon>
    </lineage>
</organism>
<feature type="signal peptide" evidence="1">
    <location>
        <begin position="1"/>
        <end position="25"/>
    </location>
</feature>
<comment type="caution">
    <text evidence="2">The sequence shown here is derived from an EMBL/GenBank/DDBJ whole genome shotgun (WGS) entry which is preliminary data.</text>
</comment>
<evidence type="ECO:0008006" key="4">
    <source>
        <dbReference type="Google" id="ProtNLM"/>
    </source>
</evidence>
<keyword evidence="1" id="KW-0732">Signal</keyword>
<sequence>MTTIFCRTVLSSAAACGAVAGALCAKDCETGRTTVAAVQTKRTERQYRTIITYPLMMITGLAGRGAANARGAGWALRMKAQNFAFFSPHKKHEELCQDKAEVYVEYYIRVLMILPDVA</sequence>
<protein>
    <recommendedName>
        <fullName evidence="4">Secreted protein</fullName>
    </recommendedName>
</protein>
<dbReference type="Proteomes" id="UP000538507">
    <property type="component" value="Unassembled WGS sequence"/>
</dbReference>